<organism evidence="2 3">
    <name type="scientific">Ktedonobacter racemifer DSM 44963</name>
    <dbReference type="NCBI Taxonomy" id="485913"/>
    <lineage>
        <taxon>Bacteria</taxon>
        <taxon>Bacillati</taxon>
        <taxon>Chloroflexota</taxon>
        <taxon>Ktedonobacteria</taxon>
        <taxon>Ktedonobacterales</taxon>
        <taxon>Ktedonobacteraceae</taxon>
        <taxon>Ktedonobacter</taxon>
    </lineage>
</organism>
<evidence type="ECO:0000313" key="2">
    <source>
        <dbReference type="EMBL" id="EFH88272.1"/>
    </source>
</evidence>
<proteinExistence type="predicted"/>
<accession>D6TDC7</accession>
<dbReference type="Proteomes" id="UP000004508">
    <property type="component" value="Unassembled WGS sequence"/>
</dbReference>
<reference evidence="2 3" key="1">
    <citation type="journal article" date="2011" name="Stand. Genomic Sci.">
        <title>Non-contiguous finished genome sequence and contextual data of the filamentous soil bacterium Ktedonobacter racemifer type strain (SOSP1-21).</title>
        <authorList>
            <person name="Chang Y.J."/>
            <person name="Land M."/>
            <person name="Hauser L."/>
            <person name="Chertkov O."/>
            <person name="Del Rio T.G."/>
            <person name="Nolan M."/>
            <person name="Copeland A."/>
            <person name="Tice H."/>
            <person name="Cheng J.F."/>
            <person name="Lucas S."/>
            <person name="Han C."/>
            <person name="Goodwin L."/>
            <person name="Pitluck S."/>
            <person name="Ivanova N."/>
            <person name="Ovchinikova G."/>
            <person name="Pati A."/>
            <person name="Chen A."/>
            <person name="Palaniappan K."/>
            <person name="Mavromatis K."/>
            <person name="Liolios K."/>
            <person name="Brettin T."/>
            <person name="Fiebig A."/>
            <person name="Rohde M."/>
            <person name="Abt B."/>
            <person name="Goker M."/>
            <person name="Detter J.C."/>
            <person name="Woyke T."/>
            <person name="Bristow J."/>
            <person name="Eisen J.A."/>
            <person name="Markowitz V."/>
            <person name="Hugenholtz P."/>
            <person name="Kyrpides N.C."/>
            <person name="Klenk H.P."/>
            <person name="Lapidus A."/>
        </authorList>
    </citation>
    <scope>NUCLEOTIDE SEQUENCE [LARGE SCALE GENOMIC DNA]</scope>
    <source>
        <strain evidence="3">DSM 44963</strain>
    </source>
</reference>
<protein>
    <submittedName>
        <fullName evidence="2">Uncharacterized protein</fullName>
    </submittedName>
</protein>
<dbReference type="EMBL" id="ADVG01000001">
    <property type="protein sequence ID" value="EFH88272.1"/>
    <property type="molecule type" value="Genomic_DNA"/>
</dbReference>
<keyword evidence="1" id="KW-0175">Coiled coil</keyword>
<gene>
    <name evidence="2" type="ORF">Krac_9694</name>
</gene>
<evidence type="ECO:0000313" key="3">
    <source>
        <dbReference type="Proteomes" id="UP000004508"/>
    </source>
</evidence>
<evidence type="ECO:0000256" key="1">
    <source>
        <dbReference type="SAM" id="Coils"/>
    </source>
</evidence>
<comment type="caution">
    <text evidence="2">The sequence shown here is derived from an EMBL/GenBank/DDBJ whole genome shotgun (WGS) entry which is preliminary data.</text>
</comment>
<dbReference type="InParanoid" id="D6TDC7"/>
<sequence length="210" mass="23711">MVIDDQKDLDLAETMTEIKQCARPGCTNPVEIIPGHRPRKYCGNGCKQLAYLQREDEKRLQAEAAAQQAQYERDVDALRQRYGLDSLSPKVLDGLLQLRSHYSVGLMYQVGEMLILAVKEAHRSYNEAVNALREEIMLVGEQLNFVAITGPQNQTLRGVQPYCDAIGRASLEELYAMRDSVHLARRARQHLAEVSAQLEAKYSNRHADLS</sequence>
<keyword evidence="3" id="KW-1185">Reference proteome</keyword>
<name>D6TDC7_KTERA</name>
<feature type="coiled-coil region" evidence="1">
    <location>
        <begin position="52"/>
        <end position="81"/>
    </location>
</feature>
<dbReference type="AlphaFoldDB" id="D6TDC7"/>